<dbReference type="Pfam" id="PF00202">
    <property type="entry name" value="Aminotran_3"/>
    <property type="match status" value="1"/>
</dbReference>
<evidence type="ECO:0000256" key="3">
    <source>
        <dbReference type="ARBA" id="ARBA00022576"/>
    </source>
</evidence>
<dbReference type="AlphaFoldDB" id="Q316C8"/>
<dbReference type="EC" id="2.6.1.77" evidence="8"/>
<dbReference type="PROSITE" id="PS00600">
    <property type="entry name" value="AA_TRANSFER_CLASS_3"/>
    <property type="match status" value="1"/>
</dbReference>
<evidence type="ECO:0000256" key="10">
    <source>
        <dbReference type="ARBA" id="ARBA00078212"/>
    </source>
</evidence>
<sequence>MAPQFCTTPVPVPPVHTGYRHIATPLPVPESLALLEEMRACEPRSVDCQPPLVWHGAQGVQVYDPYGNIWLDFTSGVLVTNIGHCQPEMVQAARAELDAHRFFSYCFATEPRIRLARRLVDMLQPHIGTACKAFIMSTGSEATENALKLARAHGRSLHPEKNVIVSFDRAFHGRTLGAQQMGGYPAAKSWIGNLDPAFVQVPFPDGLHCTDTSFNLFSRRLAQLGIAPQRVAGVIMESYQGGGASFAPEEYVRELRSFCSRHEALLIMDEVQSGFGRTGRLFAFEHYGIAPDLVCLGKAVSGGLPVSAVAGRADVLDMHDPGSMTSTHGGNPVACASAAANLEVLLRDGLTEAAAATGHILRQGLEGLRQRHAGHIMAIHGRGMVQGIHVGRTEPDGTPCPDGALAFDVTERAFRKGLLLFAPVGTGGATIKICPPLIMQPDAVLEGIDVLTQCFDEALSAETDR</sequence>
<comment type="cofactor">
    <cofactor evidence="1">
        <name>pyridoxal 5'-phosphate</name>
        <dbReference type="ChEBI" id="CHEBI:597326"/>
    </cofactor>
</comment>
<dbReference type="STRING" id="207559.Dde_0417"/>
<dbReference type="InterPro" id="IPR050103">
    <property type="entry name" value="Class-III_PLP-dep_AT"/>
</dbReference>
<evidence type="ECO:0000256" key="2">
    <source>
        <dbReference type="ARBA" id="ARBA00011881"/>
    </source>
</evidence>
<organism evidence="12 13">
    <name type="scientific">Oleidesulfovibrio alaskensis (strain ATCC BAA-1058 / DSM 17464 / G20)</name>
    <name type="common">Desulfovibrio alaskensis</name>
    <dbReference type="NCBI Taxonomy" id="207559"/>
    <lineage>
        <taxon>Bacteria</taxon>
        <taxon>Pseudomonadati</taxon>
        <taxon>Thermodesulfobacteriota</taxon>
        <taxon>Desulfovibrionia</taxon>
        <taxon>Desulfovibrionales</taxon>
        <taxon>Desulfovibrionaceae</taxon>
        <taxon>Oleidesulfovibrio</taxon>
    </lineage>
</organism>
<keyword evidence="13" id="KW-1185">Reference proteome</keyword>
<proteinExistence type="inferred from homology"/>
<dbReference type="PANTHER" id="PTHR11986">
    <property type="entry name" value="AMINOTRANSFERASE CLASS III"/>
    <property type="match status" value="1"/>
</dbReference>
<dbReference type="PIRSF" id="PIRSF000521">
    <property type="entry name" value="Transaminase_4ab_Lys_Orn"/>
    <property type="match status" value="1"/>
</dbReference>
<comment type="subunit">
    <text evidence="2">Homotetramer.</text>
</comment>
<dbReference type="GO" id="GO:0042802">
    <property type="term" value="F:identical protein binding"/>
    <property type="evidence" value="ECO:0007669"/>
    <property type="project" value="TreeGrafter"/>
</dbReference>
<dbReference type="InterPro" id="IPR015421">
    <property type="entry name" value="PyrdxlP-dep_Trfase_major"/>
</dbReference>
<evidence type="ECO:0000256" key="7">
    <source>
        <dbReference type="ARBA" id="ARBA00060602"/>
    </source>
</evidence>
<dbReference type="SUPFAM" id="SSF53383">
    <property type="entry name" value="PLP-dependent transferases"/>
    <property type="match status" value="1"/>
</dbReference>
<protein>
    <recommendedName>
        <fullName evidence="9">Taurine--pyruvate aminotransferase</fullName>
        <ecNumber evidence="8">2.6.1.77</ecNumber>
    </recommendedName>
    <alternativeName>
        <fullName evidence="10">Taurine:pyruvate aminotransferase</fullName>
    </alternativeName>
</protein>
<dbReference type="KEGG" id="dde:Dde_0417"/>
<dbReference type="eggNOG" id="COG0160">
    <property type="taxonomic scope" value="Bacteria"/>
</dbReference>
<evidence type="ECO:0000256" key="6">
    <source>
        <dbReference type="ARBA" id="ARBA00052998"/>
    </source>
</evidence>
<dbReference type="InterPro" id="IPR015422">
    <property type="entry name" value="PyrdxlP-dep_Trfase_small"/>
</dbReference>
<keyword evidence="3 12" id="KW-0032">Aminotransferase</keyword>
<dbReference type="EMBL" id="CP000112">
    <property type="protein sequence ID" value="ABB37218.1"/>
    <property type="molecule type" value="Genomic_DNA"/>
</dbReference>
<dbReference type="Gene3D" id="3.90.1150.10">
    <property type="entry name" value="Aspartate Aminotransferase, domain 1"/>
    <property type="match status" value="1"/>
</dbReference>
<comment type="similarity">
    <text evidence="11">Belongs to the class-III pyridoxal-phosphate-dependent aminotransferase family.</text>
</comment>
<evidence type="ECO:0000313" key="13">
    <source>
        <dbReference type="Proteomes" id="UP000002710"/>
    </source>
</evidence>
<dbReference type="GO" id="GO:0031299">
    <property type="term" value="F:taurine-pyruvate aminotransferase activity"/>
    <property type="evidence" value="ECO:0007669"/>
    <property type="project" value="UniProtKB-EC"/>
</dbReference>
<dbReference type="GO" id="GO:0030170">
    <property type="term" value="F:pyridoxal phosphate binding"/>
    <property type="evidence" value="ECO:0007669"/>
    <property type="project" value="InterPro"/>
</dbReference>
<comment type="pathway">
    <text evidence="7">Organosulfur degradation; alkanesulfonate degradation.</text>
</comment>
<gene>
    <name evidence="12" type="ordered locus">Dde_0417</name>
</gene>
<dbReference type="CDD" id="cd00610">
    <property type="entry name" value="OAT_like"/>
    <property type="match status" value="1"/>
</dbReference>
<evidence type="ECO:0000256" key="1">
    <source>
        <dbReference type="ARBA" id="ARBA00001933"/>
    </source>
</evidence>
<accession>Q316C8</accession>
<evidence type="ECO:0000313" key="12">
    <source>
        <dbReference type="EMBL" id="ABB37218.1"/>
    </source>
</evidence>
<dbReference type="RefSeq" id="WP_011366551.1">
    <property type="nucleotide sequence ID" value="NC_007519.1"/>
</dbReference>
<evidence type="ECO:0000256" key="5">
    <source>
        <dbReference type="ARBA" id="ARBA00023317"/>
    </source>
</evidence>
<evidence type="ECO:0000256" key="8">
    <source>
        <dbReference type="ARBA" id="ARBA00067057"/>
    </source>
</evidence>
<keyword evidence="5" id="KW-0670">Pyruvate</keyword>
<comment type="catalytic activity">
    <reaction evidence="6">
        <text>taurine + pyruvate = sulfoacetaldehyde + L-alanine</text>
        <dbReference type="Rhea" id="RHEA:10420"/>
        <dbReference type="ChEBI" id="CHEBI:15361"/>
        <dbReference type="ChEBI" id="CHEBI:57972"/>
        <dbReference type="ChEBI" id="CHEBI:58246"/>
        <dbReference type="ChEBI" id="CHEBI:507393"/>
        <dbReference type="EC" id="2.6.1.77"/>
    </reaction>
    <physiologicalReaction direction="left-to-right" evidence="6">
        <dbReference type="Rhea" id="RHEA:10421"/>
    </physiologicalReaction>
</comment>
<keyword evidence="12" id="KW-0808">Transferase</keyword>
<keyword evidence="4 11" id="KW-0663">Pyridoxal phosphate</keyword>
<evidence type="ECO:0000256" key="11">
    <source>
        <dbReference type="RuleBase" id="RU003560"/>
    </source>
</evidence>
<dbReference type="HOGENOM" id="CLU_016922_10_0_7"/>
<evidence type="ECO:0000256" key="4">
    <source>
        <dbReference type="ARBA" id="ARBA00022898"/>
    </source>
</evidence>
<dbReference type="FunFam" id="3.40.640.10:FF:000004">
    <property type="entry name" value="Acetylornithine aminotransferase"/>
    <property type="match status" value="1"/>
</dbReference>
<name>Q316C8_OLEA2</name>
<evidence type="ECO:0000256" key="9">
    <source>
        <dbReference type="ARBA" id="ARBA00074603"/>
    </source>
</evidence>
<dbReference type="Gene3D" id="3.40.640.10">
    <property type="entry name" value="Type I PLP-dependent aspartate aminotransferase-like (Major domain)"/>
    <property type="match status" value="1"/>
</dbReference>
<dbReference type="InterPro" id="IPR049704">
    <property type="entry name" value="Aminotrans_3_PPA_site"/>
</dbReference>
<dbReference type="Proteomes" id="UP000002710">
    <property type="component" value="Chromosome"/>
</dbReference>
<dbReference type="InterPro" id="IPR015424">
    <property type="entry name" value="PyrdxlP-dep_Trfase"/>
</dbReference>
<dbReference type="InterPro" id="IPR005814">
    <property type="entry name" value="Aminotrans_3"/>
</dbReference>
<reference evidence="12 13" key="1">
    <citation type="journal article" date="2011" name="J. Bacteriol.">
        <title>Complete genome sequence and updated annotation of Desulfovibrio alaskensis G20.</title>
        <authorList>
            <person name="Hauser L.J."/>
            <person name="Land M.L."/>
            <person name="Brown S.D."/>
            <person name="Larimer F."/>
            <person name="Keller K.L."/>
            <person name="Rapp-Giles B.J."/>
            <person name="Price M.N."/>
            <person name="Lin M."/>
            <person name="Bruce D.C."/>
            <person name="Detter J.C."/>
            <person name="Tapia R."/>
            <person name="Han C.S."/>
            <person name="Goodwin L.A."/>
            <person name="Cheng J.F."/>
            <person name="Pitluck S."/>
            <person name="Copeland A."/>
            <person name="Lucas S."/>
            <person name="Nolan M."/>
            <person name="Lapidus A.L."/>
            <person name="Palumbo A.V."/>
            <person name="Wall J.D."/>
        </authorList>
    </citation>
    <scope>NUCLEOTIDE SEQUENCE [LARGE SCALE GENOMIC DNA]</scope>
    <source>
        <strain evidence="13">ATCC BAA 1058 / DSM 17464 / G20</strain>
    </source>
</reference>